<dbReference type="AlphaFoldDB" id="A0A6I8M8T3"/>
<dbReference type="EMBL" id="CABWIB010000001">
    <property type="protein sequence ID" value="VWL85905.1"/>
    <property type="molecule type" value="Genomic_DNA"/>
</dbReference>
<evidence type="ECO:0000313" key="2">
    <source>
        <dbReference type="Proteomes" id="UP000419017"/>
    </source>
</evidence>
<name>A0A6I8M8T3_9FUSO</name>
<evidence type="ECO:0000313" key="1">
    <source>
        <dbReference type="EMBL" id="VWL85905.1"/>
    </source>
</evidence>
<proteinExistence type="predicted"/>
<reference evidence="1 2" key="1">
    <citation type="submission" date="2019-10" db="EMBL/GenBank/DDBJ databases">
        <authorList>
            <person name="Blom J."/>
        </authorList>
    </citation>
    <scope>NUCLEOTIDE SEQUENCE [LARGE SCALE GENOMIC DNA]</scope>
    <source>
        <strain evidence="1 2">ES3154-GLU</strain>
    </source>
</reference>
<sequence>MIPRYYDKDPKIIEMKIAKNAEERDKKHKEAQEQIKDRKYQDYFDKEVSLYSLVCCNYDVSIKSLDE</sequence>
<protein>
    <submittedName>
        <fullName evidence="1">Uncharacterized protein</fullName>
    </submittedName>
</protein>
<organism evidence="1 2">
    <name type="scientific">Oceanivirga miroungae</name>
    <dbReference type="NCBI Taxonomy" id="1130046"/>
    <lineage>
        <taxon>Bacteria</taxon>
        <taxon>Fusobacteriati</taxon>
        <taxon>Fusobacteriota</taxon>
        <taxon>Fusobacteriia</taxon>
        <taxon>Fusobacteriales</taxon>
        <taxon>Leptotrichiaceae</taxon>
        <taxon>Oceanivirga</taxon>
    </lineage>
</organism>
<keyword evidence="2" id="KW-1185">Reference proteome</keyword>
<dbReference type="Proteomes" id="UP000419017">
    <property type="component" value="Unassembled WGS sequence"/>
</dbReference>
<gene>
    <name evidence="1" type="ORF">OMES3154_01191</name>
</gene>
<accession>A0A6I8M8T3</accession>
<dbReference type="RefSeq" id="WP_156683864.1">
    <property type="nucleotide sequence ID" value="NZ_CABWIB010000001.1"/>
</dbReference>